<name>A0AC58MRX6_CASCN</name>
<dbReference type="Proteomes" id="UP001732720">
    <property type="component" value="Chromosome 6"/>
</dbReference>
<evidence type="ECO:0000313" key="2">
    <source>
        <dbReference type="RefSeq" id="XP_073932161.1"/>
    </source>
</evidence>
<evidence type="ECO:0000313" key="1">
    <source>
        <dbReference type="Proteomes" id="UP001732720"/>
    </source>
</evidence>
<reference evidence="2" key="1">
    <citation type="submission" date="2025-08" db="UniProtKB">
        <authorList>
            <consortium name="RefSeq"/>
        </authorList>
    </citation>
    <scope>IDENTIFICATION</scope>
</reference>
<gene>
    <name evidence="2" type="primary">Klrk1</name>
</gene>
<keyword evidence="1" id="KW-1185">Reference proteome</keyword>
<sequence length="204" mass="24038">MRECHNYKFELKNCDACTRWQKQRPALITSKYRQNLSPLFFVRLIAAAMAIRFIVMVTIWTTVFINSLLNQECSVPSNEGYCGPCPTNWVCYRNNCYRFSDESKNWYQSQASCMSQNSSLLKIYSKVDQDFFKLVKSYHWMGLVKIPTNESWQWEDGSILSPNQDLHLEAKIPTDKRRPKEMNHRTTAINFHEDNEAEKPMGKR</sequence>
<accession>A0AC58MRX6</accession>
<organism evidence="1 2">
    <name type="scientific">Castor canadensis</name>
    <name type="common">American beaver</name>
    <dbReference type="NCBI Taxonomy" id="51338"/>
    <lineage>
        <taxon>Eukaryota</taxon>
        <taxon>Metazoa</taxon>
        <taxon>Chordata</taxon>
        <taxon>Craniata</taxon>
        <taxon>Vertebrata</taxon>
        <taxon>Euteleostomi</taxon>
        <taxon>Mammalia</taxon>
        <taxon>Eutheria</taxon>
        <taxon>Euarchontoglires</taxon>
        <taxon>Glires</taxon>
        <taxon>Rodentia</taxon>
        <taxon>Castorimorpha</taxon>
        <taxon>Castoridae</taxon>
        <taxon>Castor</taxon>
    </lineage>
</organism>
<proteinExistence type="predicted"/>
<dbReference type="RefSeq" id="XP_073932161.1">
    <property type="nucleotide sequence ID" value="XM_074076060.1"/>
</dbReference>
<protein>
    <submittedName>
        <fullName evidence="2">NKG2-D type II integral membrane protein isoform X3</fullName>
    </submittedName>
</protein>